<keyword evidence="3" id="KW-1185">Reference proteome</keyword>
<evidence type="ECO:0000313" key="2">
    <source>
        <dbReference type="EMBL" id="CAG8680043.1"/>
    </source>
</evidence>
<dbReference type="AlphaFoldDB" id="A0A9N9HJ90"/>
<feature type="region of interest" description="Disordered" evidence="1">
    <location>
        <begin position="14"/>
        <end position="57"/>
    </location>
</feature>
<evidence type="ECO:0000256" key="1">
    <source>
        <dbReference type="SAM" id="MobiDB-lite"/>
    </source>
</evidence>
<evidence type="ECO:0000313" key="3">
    <source>
        <dbReference type="Proteomes" id="UP000789396"/>
    </source>
</evidence>
<name>A0A9N9HJ90_9GLOM</name>
<dbReference type="OrthoDB" id="2389503at2759"/>
<dbReference type="EMBL" id="CAJVPZ010017361">
    <property type="protein sequence ID" value="CAG8680043.1"/>
    <property type="molecule type" value="Genomic_DNA"/>
</dbReference>
<sequence length="101" mass="11917">MSYYPYDLIYPELREENSRTITNTRTQKKQELESDEESFTDEASVPSDEFDSSYDSDETEEELFELCFYNENNELIYGDVRIAVEEADIEDIDPSRKFPEG</sequence>
<reference evidence="2" key="1">
    <citation type="submission" date="2021-06" db="EMBL/GenBank/DDBJ databases">
        <authorList>
            <person name="Kallberg Y."/>
            <person name="Tangrot J."/>
            <person name="Rosling A."/>
        </authorList>
    </citation>
    <scope>NUCLEOTIDE SEQUENCE</scope>
    <source>
        <strain evidence="2">IN212</strain>
    </source>
</reference>
<proteinExistence type="predicted"/>
<protein>
    <submittedName>
        <fullName evidence="2">7980_t:CDS:1</fullName>
    </submittedName>
</protein>
<organism evidence="2 3">
    <name type="scientific">Racocetra fulgida</name>
    <dbReference type="NCBI Taxonomy" id="60492"/>
    <lineage>
        <taxon>Eukaryota</taxon>
        <taxon>Fungi</taxon>
        <taxon>Fungi incertae sedis</taxon>
        <taxon>Mucoromycota</taxon>
        <taxon>Glomeromycotina</taxon>
        <taxon>Glomeromycetes</taxon>
        <taxon>Diversisporales</taxon>
        <taxon>Gigasporaceae</taxon>
        <taxon>Racocetra</taxon>
    </lineage>
</organism>
<accession>A0A9N9HJ90</accession>
<comment type="caution">
    <text evidence="2">The sequence shown here is derived from an EMBL/GenBank/DDBJ whole genome shotgun (WGS) entry which is preliminary data.</text>
</comment>
<feature type="non-terminal residue" evidence="2">
    <location>
        <position position="101"/>
    </location>
</feature>
<dbReference type="Proteomes" id="UP000789396">
    <property type="component" value="Unassembled WGS sequence"/>
</dbReference>
<feature type="compositionally biased region" description="Acidic residues" evidence="1">
    <location>
        <begin position="48"/>
        <end position="57"/>
    </location>
</feature>
<gene>
    <name evidence="2" type="ORF">RFULGI_LOCUS9577</name>
</gene>